<sequence>MLFISCIPETAGLIGIHVIPLKHKWALVGCTWLQYILGAVSILAWILMNANVAGQTKRTITNGLYFTFYAAGNIIGSNIFFAREAPKYRSGIIGLLVCYCVIMLSTVCYGLALIKENKNRDKKFGPVDAAVEEEAIINGFKDLTDKENSGFRYSL</sequence>
<evidence type="ECO:0000313" key="1">
    <source>
        <dbReference type="EMBL" id="GME77727.1"/>
    </source>
</evidence>
<evidence type="ECO:0000313" key="2">
    <source>
        <dbReference type="Proteomes" id="UP001165064"/>
    </source>
</evidence>
<comment type="caution">
    <text evidence="1">The sequence shown here is derived from an EMBL/GenBank/DDBJ whole genome shotgun (WGS) entry which is preliminary data.</text>
</comment>
<keyword evidence="2" id="KW-1185">Reference proteome</keyword>
<organism evidence="1 2">
    <name type="scientific">Ambrosiozyma monospora</name>
    <name type="common">Yeast</name>
    <name type="synonym">Endomycopsis monosporus</name>
    <dbReference type="NCBI Taxonomy" id="43982"/>
    <lineage>
        <taxon>Eukaryota</taxon>
        <taxon>Fungi</taxon>
        <taxon>Dikarya</taxon>
        <taxon>Ascomycota</taxon>
        <taxon>Saccharomycotina</taxon>
        <taxon>Pichiomycetes</taxon>
        <taxon>Pichiales</taxon>
        <taxon>Pichiaceae</taxon>
        <taxon>Ambrosiozyma</taxon>
    </lineage>
</organism>
<dbReference type="Proteomes" id="UP001165064">
    <property type="component" value="Unassembled WGS sequence"/>
</dbReference>
<dbReference type="EMBL" id="BSXS01001951">
    <property type="protein sequence ID" value="GME77727.1"/>
    <property type="molecule type" value="Genomic_DNA"/>
</dbReference>
<protein>
    <submittedName>
        <fullName evidence="1">Unnamed protein product</fullName>
    </submittedName>
</protein>
<name>A0ACB5T086_AMBMO</name>
<reference evidence="1" key="1">
    <citation type="submission" date="2023-04" db="EMBL/GenBank/DDBJ databases">
        <title>Ambrosiozyma monospora NBRC 10751.</title>
        <authorList>
            <person name="Ichikawa N."/>
            <person name="Sato H."/>
            <person name="Tonouchi N."/>
        </authorList>
    </citation>
    <scope>NUCLEOTIDE SEQUENCE</scope>
    <source>
        <strain evidence="1">NBRC 10751</strain>
    </source>
</reference>
<proteinExistence type="predicted"/>
<accession>A0ACB5T086</accession>
<gene>
    <name evidence="1" type="ORF">Amon02_000314500</name>
</gene>